<dbReference type="RefSeq" id="WP_136405448.1">
    <property type="nucleotide sequence ID" value="NZ_SSWX01000004.1"/>
</dbReference>
<evidence type="ECO:0000256" key="6">
    <source>
        <dbReference type="ARBA" id="ARBA00022806"/>
    </source>
</evidence>
<dbReference type="Pfam" id="PF18074">
    <property type="entry name" value="PriA_C"/>
    <property type="match status" value="1"/>
</dbReference>
<dbReference type="GO" id="GO:0006302">
    <property type="term" value="P:double-strand break repair"/>
    <property type="evidence" value="ECO:0007669"/>
    <property type="project" value="InterPro"/>
</dbReference>
<keyword evidence="6 12" id="KW-0347">Helicase</keyword>
<dbReference type="InterPro" id="IPR011545">
    <property type="entry name" value="DEAD/DEAH_box_helicase_dom"/>
</dbReference>
<evidence type="ECO:0000256" key="11">
    <source>
        <dbReference type="ARBA" id="ARBA00048988"/>
    </source>
</evidence>
<sequence length="731" mass="79447">MPIVAVAVDAPFHSGIGHLLSYHSECAIAPGSLVRVPLGKRDVLGVVWSSEADDPAHSPERALKDVLQVLDASTPLSADWRGLMEFTARYYQRSLGEVALMALPSALQDHTATQWQQRLDKLANGPKKSRTRKKAASAADTNAAPIAVDAAAPVVSLDSKPLGKPALTAQQQQALEAIGSQAGGVHLLHGATGSGKTEVYLQLAERILAADPQAQVLFMVPEINLAPQWQALIQARFAPWFGAECVAIMHSGLTPVQRLHEWVAVHQGRKRLVLGTRLAVLGSFAKLAMVVIDEEHDPSYKQQEGARYNARDLAVWRGKQLGIPVVLGSATPSLESWYNSRSATAQSPAGNYQRVSMPERIGGGALASLRLVDMSAYPRETVLAPSLLKAMQERITAGEQCMVLLNRRGYAPVLGCGSCGWKSDCPHCSAHQVVHKSDRSLRCHHCGWSTRVPHHCPRCGSVDLAPIGRGTEQLQELLQEQLGSLVLDDGRIPQVLRIDADSTRLKGALQESLAQVHRGDVDIVVGTQMIAKGHDFRRIGLVAVVQPDGALYSSDFRAPERLFALLMQASGRAGRDAEYMQGSASTPELWLQTREPQHVLYAALAKQDYPGFAAVQLREREQAGMPPFCYQALLRADAKTQEDAQAFLRQVAQLARAASLPGQDWVTVYPPVPLTIQRVANAERAQVLLESTSRKALQAYLTALQPLLHQARAQAPKGLLRWLVDVDPMAI</sequence>
<evidence type="ECO:0000256" key="2">
    <source>
        <dbReference type="ARBA" id="ARBA00022705"/>
    </source>
</evidence>
<feature type="binding site" evidence="12">
    <location>
        <position position="459"/>
    </location>
    <ligand>
        <name>Zn(2+)</name>
        <dbReference type="ChEBI" id="CHEBI:29105"/>
        <label>1</label>
    </ligand>
</feature>
<feature type="binding site" evidence="12">
    <location>
        <position position="443"/>
    </location>
    <ligand>
        <name>Zn(2+)</name>
        <dbReference type="ChEBI" id="CHEBI:29105"/>
        <label>2</label>
    </ligand>
</feature>
<dbReference type="GO" id="GO:0008270">
    <property type="term" value="F:zinc ion binding"/>
    <property type="evidence" value="ECO:0007669"/>
    <property type="project" value="UniProtKB-UniRule"/>
</dbReference>
<name>A0A4S5BVQ0_9BURK</name>
<keyword evidence="4 12" id="KW-0547">Nucleotide-binding</keyword>
<dbReference type="InterPro" id="IPR001650">
    <property type="entry name" value="Helicase_C-like"/>
</dbReference>
<keyword evidence="8 12" id="KW-0067">ATP-binding</keyword>
<comment type="catalytic activity">
    <reaction evidence="11 12">
        <text>ATP + H2O = ADP + phosphate + H(+)</text>
        <dbReference type="Rhea" id="RHEA:13065"/>
        <dbReference type="ChEBI" id="CHEBI:15377"/>
        <dbReference type="ChEBI" id="CHEBI:15378"/>
        <dbReference type="ChEBI" id="CHEBI:30616"/>
        <dbReference type="ChEBI" id="CHEBI:43474"/>
        <dbReference type="ChEBI" id="CHEBI:456216"/>
        <dbReference type="EC" id="5.6.2.4"/>
    </reaction>
</comment>
<dbReference type="PANTHER" id="PTHR30580">
    <property type="entry name" value="PRIMOSOMAL PROTEIN N"/>
    <property type="match status" value="1"/>
</dbReference>
<dbReference type="Gene3D" id="3.40.1440.60">
    <property type="entry name" value="PriA, 3(prime) DNA-binding domain"/>
    <property type="match status" value="1"/>
</dbReference>
<dbReference type="OrthoDB" id="9759544at2"/>
<evidence type="ECO:0000256" key="4">
    <source>
        <dbReference type="ARBA" id="ARBA00022741"/>
    </source>
</evidence>
<dbReference type="GO" id="GO:0003677">
    <property type="term" value="F:DNA binding"/>
    <property type="evidence" value="ECO:0007669"/>
    <property type="project" value="UniProtKB-UniRule"/>
</dbReference>
<dbReference type="AlphaFoldDB" id="A0A4S5BVQ0"/>
<protein>
    <recommendedName>
        <fullName evidence="12">Replication restart protein PriA</fullName>
    </recommendedName>
    <alternativeName>
        <fullName evidence="12">ATP-dependent DNA helicase PriA</fullName>
        <ecNumber evidence="12">5.6.2.4</ecNumber>
    </alternativeName>
    <alternativeName>
        <fullName evidence="12">DNA 3'-5' helicase PriA</fullName>
    </alternativeName>
</protein>
<dbReference type="EC" id="5.6.2.4" evidence="12"/>
<accession>A0A4S5BVQ0</accession>
<dbReference type="PROSITE" id="PS51192">
    <property type="entry name" value="HELICASE_ATP_BIND_1"/>
    <property type="match status" value="1"/>
</dbReference>
<evidence type="ECO:0000313" key="14">
    <source>
        <dbReference type="EMBL" id="THJ35251.1"/>
    </source>
</evidence>
<proteinExistence type="inferred from homology"/>
<dbReference type="GO" id="GO:1990077">
    <property type="term" value="C:primosome complex"/>
    <property type="evidence" value="ECO:0007669"/>
    <property type="project" value="UniProtKB-UniRule"/>
</dbReference>
<feature type="binding site" evidence="12">
    <location>
        <position position="428"/>
    </location>
    <ligand>
        <name>Zn(2+)</name>
        <dbReference type="ChEBI" id="CHEBI:29105"/>
        <label>2</label>
    </ligand>
</feature>
<feature type="binding site" evidence="12">
    <location>
        <position position="446"/>
    </location>
    <ligand>
        <name>Zn(2+)</name>
        <dbReference type="ChEBI" id="CHEBI:29105"/>
        <label>2</label>
    </ligand>
</feature>
<dbReference type="GO" id="GO:0006269">
    <property type="term" value="P:DNA replication, synthesis of primer"/>
    <property type="evidence" value="ECO:0007669"/>
    <property type="project" value="UniProtKB-KW"/>
</dbReference>
<dbReference type="PANTHER" id="PTHR30580:SF0">
    <property type="entry name" value="PRIMOSOMAL PROTEIN N"/>
    <property type="match status" value="1"/>
</dbReference>
<feature type="binding site" evidence="12">
    <location>
        <position position="456"/>
    </location>
    <ligand>
        <name>Zn(2+)</name>
        <dbReference type="ChEBI" id="CHEBI:29105"/>
        <label>1</label>
    </ligand>
</feature>
<feature type="domain" description="Helicase ATP-binding" evidence="13">
    <location>
        <begin position="177"/>
        <end position="350"/>
    </location>
</feature>
<comment type="function">
    <text evidence="12">Initiates the restart of stalled replication forks, which reloads the replicative helicase on sites other than the origin of replication. Recognizes and binds to abandoned replication forks and remodels them to uncover a helicase loading site. Promotes assembly of the primosome at these replication forks.</text>
</comment>
<evidence type="ECO:0000256" key="1">
    <source>
        <dbReference type="ARBA" id="ARBA00022515"/>
    </source>
</evidence>
<dbReference type="GO" id="GO:0043138">
    <property type="term" value="F:3'-5' DNA helicase activity"/>
    <property type="evidence" value="ECO:0007669"/>
    <property type="project" value="UniProtKB-EC"/>
</dbReference>
<dbReference type="SMART" id="SM00490">
    <property type="entry name" value="HELICc"/>
    <property type="match status" value="1"/>
</dbReference>
<keyword evidence="7 12" id="KW-0862">Zinc</keyword>
<dbReference type="SUPFAM" id="SSF52540">
    <property type="entry name" value="P-loop containing nucleoside triphosphate hydrolases"/>
    <property type="match status" value="2"/>
</dbReference>
<dbReference type="InterPro" id="IPR042115">
    <property type="entry name" value="PriA_3primeBD_sf"/>
</dbReference>
<feature type="binding site" evidence="12">
    <location>
        <position position="416"/>
    </location>
    <ligand>
        <name>Zn(2+)</name>
        <dbReference type="ChEBI" id="CHEBI:29105"/>
        <label>1</label>
    </ligand>
</feature>
<dbReference type="HAMAP" id="MF_00983">
    <property type="entry name" value="PriA"/>
    <property type="match status" value="1"/>
</dbReference>
<keyword evidence="1 12" id="KW-0639">Primosome</keyword>
<comment type="subunit">
    <text evidence="12">Component of the replication restart primosome.</text>
</comment>
<dbReference type="InterPro" id="IPR040498">
    <property type="entry name" value="PriA_CRR"/>
</dbReference>
<evidence type="ECO:0000313" key="15">
    <source>
        <dbReference type="Proteomes" id="UP000306236"/>
    </source>
</evidence>
<feature type="binding site" evidence="12">
    <location>
        <position position="425"/>
    </location>
    <ligand>
        <name>Zn(2+)</name>
        <dbReference type="ChEBI" id="CHEBI:29105"/>
        <label>2</label>
    </ligand>
</feature>
<organism evidence="14 15">
    <name type="scientific">Lampropedia aestuarii</name>
    <dbReference type="NCBI Taxonomy" id="2562762"/>
    <lineage>
        <taxon>Bacteria</taxon>
        <taxon>Pseudomonadati</taxon>
        <taxon>Pseudomonadota</taxon>
        <taxon>Betaproteobacteria</taxon>
        <taxon>Burkholderiales</taxon>
        <taxon>Comamonadaceae</taxon>
        <taxon>Lampropedia</taxon>
    </lineage>
</organism>
<dbReference type="GO" id="GO:0006310">
    <property type="term" value="P:DNA recombination"/>
    <property type="evidence" value="ECO:0007669"/>
    <property type="project" value="InterPro"/>
</dbReference>
<keyword evidence="3 12" id="KW-0479">Metal-binding</keyword>
<keyword evidence="10 12" id="KW-0413">Isomerase</keyword>
<evidence type="ECO:0000256" key="5">
    <source>
        <dbReference type="ARBA" id="ARBA00022801"/>
    </source>
</evidence>
<dbReference type="Proteomes" id="UP000306236">
    <property type="component" value="Unassembled WGS sequence"/>
</dbReference>
<comment type="caution">
    <text evidence="14">The sequence shown here is derived from an EMBL/GenBank/DDBJ whole genome shotgun (WGS) entry which is preliminary data.</text>
</comment>
<dbReference type="Pfam" id="PF17764">
    <property type="entry name" value="PriA_3primeBD"/>
    <property type="match status" value="1"/>
</dbReference>
<dbReference type="InterPro" id="IPR041236">
    <property type="entry name" value="PriA_C"/>
</dbReference>
<reference evidence="14 15" key="1">
    <citation type="submission" date="2019-04" db="EMBL/GenBank/DDBJ databases">
        <title>Lampropedia sp YIM MLB12 draf genome.</title>
        <authorList>
            <person name="Wang Y.-X."/>
        </authorList>
    </citation>
    <scope>NUCLEOTIDE SEQUENCE [LARGE SCALE GENOMIC DNA]</scope>
    <source>
        <strain evidence="14 15">YIM MLB12</strain>
    </source>
</reference>
<evidence type="ECO:0000256" key="3">
    <source>
        <dbReference type="ARBA" id="ARBA00022723"/>
    </source>
</evidence>
<evidence type="ECO:0000256" key="10">
    <source>
        <dbReference type="ARBA" id="ARBA00023235"/>
    </source>
</evidence>
<dbReference type="InterPro" id="IPR014001">
    <property type="entry name" value="Helicase_ATP-bd"/>
</dbReference>
<dbReference type="Pfam" id="PF00270">
    <property type="entry name" value="DEAD"/>
    <property type="match status" value="1"/>
</dbReference>
<evidence type="ECO:0000259" key="13">
    <source>
        <dbReference type="PROSITE" id="PS51192"/>
    </source>
</evidence>
<evidence type="ECO:0000256" key="7">
    <source>
        <dbReference type="ARBA" id="ARBA00022833"/>
    </source>
</evidence>
<dbReference type="Gene3D" id="3.40.50.300">
    <property type="entry name" value="P-loop containing nucleotide triphosphate hydrolases"/>
    <property type="match status" value="2"/>
</dbReference>
<comment type="catalytic activity">
    <reaction evidence="12">
        <text>Couples ATP hydrolysis with the unwinding of duplex DNA by translocating in the 3'-5' direction.</text>
        <dbReference type="EC" id="5.6.2.4"/>
    </reaction>
</comment>
<keyword evidence="2 12" id="KW-0235">DNA replication</keyword>
<dbReference type="GO" id="GO:0016887">
    <property type="term" value="F:ATP hydrolysis activity"/>
    <property type="evidence" value="ECO:0007669"/>
    <property type="project" value="RHEA"/>
</dbReference>
<dbReference type="InterPro" id="IPR041222">
    <property type="entry name" value="PriA_3primeBD"/>
</dbReference>
<feature type="binding site" evidence="12">
    <location>
        <position position="419"/>
    </location>
    <ligand>
        <name>Zn(2+)</name>
        <dbReference type="ChEBI" id="CHEBI:29105"/>
        <label>1</label>
    </ligand>
</feature>
<dbReference type="GO" id="GO:0005524">
    <property type="term" value="F:ATP binding"/>
    <property type="evidence" value="ECO:0007669"/>
    <property type="project" value="UniProtKB-UniRule"/>
</dbReference>
<dbReference type="GO" id="GO:0006270">
    <property type="term" value="P:DNA replication initiation"/>
    <property type="evidence" value="ECO:0007669"/>
    <property type="project" value="TreeGrafter"/>
</dbReference>
<dbReference type="FunFam" id="3.40.50.300:FF:000489">
    <property type="entry name" value="Primosome assembly protein PriA"/>
    <property type="match status" value="1"/>
</dbReference>
<comment type="similarity">
    <text evidence="12">Belongs to the helicase family. PriA subfamily.</text>
</comment>
<dbReference type="Pfam" id="PF18319">
    <property type="entry name" value="Zn_ribbon_PriA"/>
    <property type="match status" value="1"/>
</dbReference>
<keyword evidence="9 12" id="KW-0238">DNA-binding</keyword>
<keyword evidence="15" id="KW-1185">Reference proteome</keyword>
<evidence type="ECO:0000256" key="12">
    <source>
        <dbReference type="HAMAP-Rule" id="MF_00983"/>
    </source>
</evidence>
<comment type="cofactor">
    <cofactor evidence="12">
        <name>Zn(2+)</name>
        <dbReference type="ChEBI" id="CHEBI:29105"/>
    </cofactor>
    <text evidence="12">Binds 2 zinc ions per subunit.</text>
</comment>
<evidence type="ECO:0000256" key="9">
    <source>
        <dbReference type="ARBA" id="ARBA00023125"/>
    </source>
</evidence>
<dbReference type="EMBL" id="SSWX01000004">
    <property type="protein sequence ID" value="THJ35251.1"/>
    <property type="molecule type" value="Genomic_DNA"/>
</dbReference>
<dbReference type="InterPro" id="IPR027417">
    <property type="entry name" value="P-loop_NTPase"/>
</dbReference>
<dbReference type="InterPro" id="IPR005259">
    <property type="entry name" value="PriA"/>
</dbReference>
<gene>
    <name evidence="12 14" type="primary">priA</name>
    <name evidence="14" type="ORF">E8K88_04455</name>
</gene>
<dbReference type="NCBIfam" id="TIGR00595">
    <property type="entry name" value="priA"/>
    <property type="match status" value="1"/>
</dbReference>
<keyword evidence="5 12" id="KW-0378">Hydrolase</keyword>
<evidence type="ECO:0000256" key="8">
    <source>
        <dbReference type="ARBA" id="ARBA00022840"/>
    </source>
</evidence>
<dbReference type="SMART" id="SM00487">
    <property type="entry name" value="DEXDc"/>
    <property type="match status" value="1"/>
</dbReference>